<keyword evidence="2" id="KW-0472">Membrane</keyword>
<keyword evidence="3" id="KW-0732">Signal</keyword>
<feature type="chain" id="PRO_5044646982" evidence="3">
    <location>
        <begin position="26"/>
        <end position="320"/>
    </location>
</feature>
<proteinExistence type="predicted"/>
<evidence type="ECO:0000256" key="1">
    <source>
        <dbReference type="SAM" id="MobiDB-lite"/>
    </source>
</evidence>
<protein>
    <submittedName>
        <fullName evidence="5 6">Uncharacterized protein LOC107431422</fullName>
    </submittedName>
</protein>
<dbReference type="PANTHER" id="PTHR33512">
    <property type="entry name" value="PROTEIN, PUTATIVE (DUF1191)-RELATED"/>
    <property type="match status" value="1"/>
</dbReference>
<dbReference type="GO" id="GO:0016020">
    <property type="term" value="C:membrane"/>
    <property type="evidence" value="ECO:0007669"/>
    <property type="project" value="TreeGrafter"/>
</dbReference>
<evidence type="ECO:0000256" key="2">
    <source>
        <dbReference type="SAM" id="Phobius"/>
    </source>
</evidence>
<feature type="region of interest" description="Disordered" evidence="1">
    <location>
        <begin position="300"/>
        <end position="320"/>
    </location>
</feature>
<feature type="region of interest" description="Disordered" evidence="1">
    <location>
        <begin position="219"/>
        <end position="239"/>
    </location>
</feature>
<dbReference type="InterPro" id="IPR010605">
    <property type="entry name" value="DUF1191"/>
</dbReference>
<gene>
    <name evidence="5 6" type="primary">LOC107431422</name>
</gene>
<dbReference type="Pfam" id="PF06697">
    <property type="entry name" value="DUF1191"/>
    <property type="match status" value="1"/>
</dbReference>
<keyword evidence="4" id="KW-1185">Reference proteome</keyword>
<evidence type="ECO:0000313" key="4">
    <source>
        <dbReference type="Proteomes" id="UP001652623"/>
    </source>
</evidence>
<dbReference type="RefSeq" id="XP_015897810.1">
    <property type="nucleotide sequence ID" value="XM_016042324.2"/>
</dbReference>
<keyword evidence="2" id="KW-0812">Transmembrane</keyword>
<sequence length="320" mass="34737">MGLLGRSLAMLFLLICFSWLPDLNAQSTNGSSISNARALDALLQDYAYRAFRHPKTGIPFDGAVPSNLTGIKVSGMRLRSGSLYRRGVDMYKEFKIPTGVTESQYVERLVLVYQNLGNWSETYYPLVGHTYVAPVLGLLAYDASNLSATNLQELDIRASLAPISIIFPDVKAAPSGIVAKCVRFDLNGSVNYSGLLPGNTCSTVQQGHFSIVFESIAPSPQPVSPSPTPNVAPPPGKREEKNNSKIWIIIGSVVGGLALLVLSAFLVLWVQKYKQRKKMQRMERAAEVGEALHMTSVGNTRAPAATGTRTQPVLESELVP</sequence>
<dbReference type="AlphaFoldDB" id="A0A6P4AJE8"/>
<feature type="compositionally biased region" description="Pro residues" evidence="1">
    <location>
        <begin position="219"/>
        <end position="235"/>
    </location>
</feature>
<evidence type="ECO:0000256" key="3">
    <source>
        <dbReference type="SAM" id="SignalP"/>
    </source>
</evidence>
<dbReference type="CDD" id="cd12087">
    <property type="entry name" value="TM_EGFR-like"/>
    <property type="match status" value="1"/>
</dbReference>
<organism evidence="4 5">
    <name type="scientific">Ziziphus jujuba</name>
    <name type="common">Chinese jujube</name>
    <name type="synonym">Ziziphus sativa</name>
    <dbReference type="NCBI Taxonomy" id="326968"/>
    <lineage>
        <taxon>Eukaryota</taxon>
        <taxon>Viridiplantae</taxon>
        <taxon>Streptophyta</taxon>
        <taxon>Embryophyta</taxon>
        <taxon>Tracheophyta</taxon>
        <taxon>Spermatophyta</taxon>
        <taxon>Magnoliopsida</taxon>
        <taxon>eudicotyledons</taxon>
        <taxon>Gunneridae</taxon>
        <taxon>Pentapetalae</taxon>
        <taxon>rosids</taxon>
        <taxon>fabids</taxon>
        <taxon>Rosales</taxon>
        <taxon>Rhamnaceae</taxon>
        <taxon>Paliureae</taxon>
        <taxon>Ziziphus</taxon>
    </lineage>
</organism>
<reference evidence="5 6" key="1">
    <citation type="submission" date="2025-04" db="UniProtKB">
        <authorList>
            <consortium name="RefSeq"/>
        </authorList>
    </citation>
    <scope>IDENTIFICATION</scope>
    <source>
        <tissue evidence="5 6">In vitro plantlets</tissue>
    </source>
</reference>
<dbReference type="Proteomes" id="UP001652623">
    <property type="component" value="Chromosome 6"/>
</dbReference>
<feature type="transmembrane region" description="Helical" evidence="2">
    <location>
        <begin position="246"/>
        <end position="270"/>
    </location>
</feature>
<dbReference type="PANTHER" id="PTHR33512:SF14">
    <property type="entry name" value="EXPRESSED PROTEIN"/>
    <property type="match status" value="1"/>
</dbReference>
<dbReference type="GeneID" id="107431422"/>
<accession>A0A6P4AJE8</accession>
<evidence type="ECO:0000313" key="5">
    <source>
        <dbReference type="RefSeq" id="XP_015897810.1"/>
    </source>
</evidence>
<keyword evidence="2" id="KW-1133">Transmembrane helix</keyword>
<dbReference type="RefSeq" id="XP_015897811.1">
    <property type="nucleotide sequence ID" value="XM_016042325.2"/>
</dbReference>
<feature type="signal peptide" evidence="3">
    <location>
        <begin position="1"/>
        <end position="25"/>
    </location>
</feature>
<name>A0A6P4AJE8_ZIZJJ</name>
<dbReference type="Gene3D" id="1.20.5.930">
    <property type="entry name" value="Bicelle-embedded integrin alpha(iib) transmembrane segment"/>
    <property type="match status" value="1"/>
</dbReference>
<evidence type="ECO:0000313" key="6">
    <source>
        <dbReference type="RefSeq" id="XP_015897811.1"/>
    </source>
</evidence>
<dbReference type="KEGG" id="zju:107431422"/>